<evidence type="ECO:0000313" key="7">
    <source>
        <dbReference type="EMBL" id="MFC2926112.1"/>
    </source>
</evidence>
<evidence type="ECO:0000256" key="1">
    <source>
        <dbReference type="ARBA" id="ARBA00004651"/>
    </source>
</evidence>
<dbReference type="Pfam" id="PF01810">
    <property type="entry name" value="LysE"/>
    <property type="match status" value="1"/>
</dbReference>
<proteinExistence type="predicted"/>
<comment type="caution">
    <text evidence="7">The sequence shown here is derived from an EMBL/GenBank/DDBJ whole genome shotgun (WGS) entry which is preliminary data.</text>
</comment>
<keyword evidence="4 6" id="KW-1133">Transmembrane helix</keyword>
<protein>
    <submittedName>
        <fullName evidence="7">LysE family translocator</fullName>
    </submittedName>
</protein>
<dbReference type="InterPro" id="IPR001123">
    <property type="entry name" value="LeuE-type"/>
</dbReference>
<keyword evidence="2" id="KW-1003">Cell membrane</keyword>
<evidence type="ECO:0000256" key="5">
    <source>
        <dbReference type="ARBA" id="ARBA00023136"/>
    </source>
</evidence>
<comment type="subcellular location">
    <subcellularLocation>
        <location evidence="1">Cell membrane</location>
        <topology evidence="1">Multi-pass membrane protein</topology>
    </subcellularLocation>
</comment>
<reference evidence="8" key="1">
    <citation type="journal article" date="2019" name="Int. J. Syst. Evol. Microbiol.">
        <title>The Global Catalogue of Microorganisms (GCM) 10K type strain sequencing project: providing services to taxonomists for standard genome sequencing and annotation.</title>
        <authorList>
            <consortium name="The Broad Institute Genomics Platform"/>
            <consortium name="The Broad Institute Genome Sequencing Center for Infectious Disease"/>
            <person name="Wu L."/>
            <person name="Ma J."/>
        </authorList>
    </citation>
    <scope>NUCLEOTIDE SEQUENCE [LARGE SCALE GENOMIC DNA]</scope>
    <source>
        <strain evidence="8">KCTC 52487</strain>
    </source>
</reference>
<gene>
    <name evidence="7" type="ORF">ACFOOR_08335</name>
</gene>
<dbReference type="Proteomes" id="UP001595379">
    <property type="component" value="Unassembled WGS sequence"/>
</dbReference>
<feature type="transmembrane region" description="Helical" evidence="6">
    <location>
        <begin position="144"/>
        <end position="171"/>
    </location>
</feature>
<evidence type="ECO:0000256" key="3">
    <source>
        <dbReference type="ARBA" id="ARBA00022692"/>
    </source>
</evidence>
<sequence length="208" mass="21796">MPDLSGLFGFALAVLVIEVTPGPNMAWIAVLSAGSGRKAGLSAVAGIALGLLVIGAAAGLGLAALITAAPALYEVLRWGGALFLLYLAWEGWREAGESSPAKLPDGSLKHFSRGFLINALNPKAALFYVAVLPEFIDPARSLPLQAAALTVLSVIIATMIHTAIVFAAAQAQSLVSDRRRLMILRRILSALLVLIAVWLFFETARPAA</sequence>
<keyword evidence="3 6" id="KW-0812">Transmembrane</keyword>
<feature type="transmembrane region" description="Helical" evidence="6">
    <location>
        <begin position="6"/>
        <end position="31"/>
    </location>
</feature>
<evidence type="ECO:0000256" key="2">
    <source>
        <dbReference type="ARBA" id="ARBA00022475"/>
    </source>
</evidence>
<feature type="transmembrane region" description="Helical" evidence="6">
    <location>
        <begin position="75"/>
        <end position="92"/>
    </location>
</feature>
<feature type="transmembrane region" description="Helical" evidence="6">
    <location>
        <begin position="183"/>
        <end position="201"/>
    </location>
</feature>
<dbReference type="PANTHER" id="PTHR30086">
    <property type="entry name" value="ARGININE EXPORTER PROTEIN ARGO"/>
    <property type="match status" value="1"/>
</dbReference>
<dbReference type="EMBL" id="JBHRSV010000016">
    <property type="protein sequence ID" value="MFC2926112.1"/>
    <property type="molecule type" value="Genomic_DNA"/>
</dbReference>
<evidence type="ECO:0000313" key="8">
    <source>
        <dbReference type="Proteomes" id="UP001595379"/>
    </source>
</evidence>
<evidence type="ECO:0000256" key="6">
    <source>
        <dbReference type="SAM" id="Phobius"/>
    </source>
</evidence>
<dbReference type="PANTHER" id="PTHR30086:SF20">
    <property type="entry name" value="ARGININE EXPORTER PROTEIN ARGO-RELATED"/>
    <property type="match status" value="1"/>
</dbReference>
<keyword evidence="8" id="KW-1185">Reference proteome</keyword>
<keyword evidence="5 6" id="KW-0472">Membrane</keyword>
<evidence type="ECO:0000256" key="4">
    <source>
        <dbReference type="ARBA" id="ARBA00022989"/>
    </source>
</evidence>
<feature type="transmembrane region" description="Helical" evidence="6">
    <location>
        <begin position="43"/>
        <end position="69"/>
    </location>
</feature>
<dbReference type="RefSeq" id="WP_343164430.1">
    <property type="nucleotide sequence ID" value="NZ_JBHRSV010000016.1"/>
</dbReference>
<name>A0ABV6ZXI8_9PROT</name>
<dbReference type="PIRSF" id="PIRSF006324">
    <property type="entry name" value="LeuE"/>
    <property type="match status" value="1"/>
</dbReference>
<accession>A0ABV6ZXI8</accession>
<organism evidence="7 8">
    <name type="scientific">Hyphobacterium vulgare</name>
    <dbReference type="NCBI Taxonomy" id="1736751"/>
    <lineage>
        <taxon>Bacteria</taxon>
        <taxon>Pseudomonadati</taxon>
        <taxon>Pseudomonadota</taxon>
        <taxon>Alphaproteobacteria</taxon>
        <taxon>Maricaulales</taxon>
        <taxon>Maricaulaceae</taxon>
        <taxon>Hyphobacterium</taxon>
    </lineage>
</organism>